<dbReference type="PANTHER" id="PTHR31448">
    <property type="entry name" value="MYOSIN-BINDING PROTEIN 2"/>
    <property type="match status" value="1"/>
</dbReference>
<dbReference type="OrthoDB" id="1047602at2759"/>
<dbReference type="InterPro" id="IPR039306">
    <property type="entry name" value="MYOB"/>
</dbReference>
<name>A0A1Q3BFY1_CEPFO</name>
<keyword evidence="9" id="KW-1185">Reference proteome</keyword>
<sequence>MLSIGIGDHSVSSNHYFILWSLDSLDMAARRISSVNSHKTSHGLIRVLMSAVLEWLLIFMLFSDAIFSYLITKFARHCELQIPCLLCSRIDHILGNEKLKYYWDLVCGNHKLEISSLVFCHAHNKLVDVHGMCETCLFSFATINKSNAETYRLLVGKLGEESDIGFDQDALLEGHKLGQLTTRHCSCCNEPWVSGGYVKKLIQTKSFGSEATEIGGSLSGVVEHNEDNKKKIENQSASVNPLPHVGYTELNITSDSESEGQLISDIDDASPLIRETYVKEDLVFHHVQLEPGIIPLSDDSTLEKLIDPVSVPEPSILVSDELSDVIKSHAGTSVAPTGALAHGLEELSWQQAYCKTDPYALTELTSLEDVPSSFNGGENPTDVSNKSILFPLDEVPPLTNALETPADDSKERILISLDNVRPTSTVLGIAVDVTDDSKLASLDDVPPSNAAETSAELSKDTLGFPRTSEVGQTSTTKDVKICKEGSGPITVNEKAMETNPVSIDTVLQVPNLLDLSDAYKLVVGNKGRQLSGVFAEQWTGKDSSRLGEDLKLLLSQLSSARGIELSTIDITPKVSIYSDEMKTPDASSSTGIQMLQSKISLERNESGLSLDGSIVSEIEGESVVDRLKRQIEHDRKLLSSLYKELEEERNASAVAANQAMAMITRLQEEKATLHMEALQNLRMMEEQAEYDMEALNKTNDLLTEKEKEIQDLEAELEFHRNNFPDEPLLVNTVESTADLKVRDITVDHSEAACIEDGATGHRKTEIDGLSTSNKVEGTDTSVVDNNTRTKTDSLLEFEDERLYISHHLKKLEKKLYLFSSNGLYSDFANGEYFENGADGVSELRKLNSEGGSQVNIGTVEDKLSMKNNVSVSRGSLHAQENRSYQICNKENSEFDYDGHSSTAPCGGTDLASLGNEVSELNERLQALEADREFLEHTINYLRNGEEGLRFIKDVASHLQELRKIGIRRNQTVL</sequence>
<keyword evidence="2" id="KW-0812">Transmembrane</keyword>
<feature type="coiled-coil region" evidence="5">
    <location>
        <begin position="910"/>
        <end position="937"/>
    </location>
</feature>
<dbReference type="STRING" id="3775.A0A1Q3BFY1"/>
<evidence type="ECO:0000256" key="4">
    <source>
        <dbReference type="ARBA" id="ARBA00023136"/>
    </source>
</evidence>
<organism evidence="8 9">
    <name type="scientific">Cephalotus follicularis</name>
    <name type="common">Albany pitcher plant</name>
    <dbReference type="NCBI Taxonomy" id="3775"/>
    <lineage>
        <taxon>Eukaryota</taxon>
        <taxon>Viridiplantae</taxon>
        <taxon>Streptophyta</taxon>
        <taxon>Embryophyta</taxon>
        <taxon>Tracheophyta</taxon>
        <taxon>Spermatophyta</taxon>
        <taxon>Magnoliopsida</taxon>
        <taxon>eudicotyledons</taxon>
        <taxon>Gunneridae</taxon>
        <taxon>Pentapetalae</taxon>
        <taxon>rosids</taxon>
        <taxon>fabids</taxon>
        <taxon>Oxalidales</taxon>
        <taxon>Cephalotaceae</taxon>
        <taxon>Cephalotus</taxon>
    </lineage>
</organism>
<comment type="subcellular location">
    <subcellularLocation>
        <location evidence="1">Membrane</location>
        <topology evidence="1">Single-pass membrane protein</topology>
    </subcellularLocation>
</comment>
<dbReference type="AlphaFoldDB" id="A0A1Q3BFY1"/>
<comment type="caution">
    <text evidence="8">The sequence shown here is derived from an EMBL/GenBank/DDBJ whole genome shotgun (WGS) entry which is preliminary data.</text>
</comment>
<keyword evidence="3" id="KW-1133">Transmembrane helix</keyword>
<dbReference type="Proteomes" id="UP000187406">
    <property type="component" value="Unassembled WGS sequence"/>
</dbReference>
<dbReference type="FunCoup" id="A0A1Q3BFY1">
    <property type="interactions" value="321"/>
</dbReference>
<accession>A0A1Q3BFY1</accession>
<dbReference type="PANTHER" id="PTHR31448:SF32">
    <property type="entry name" value="MYOSIN-BINDING PROTEIN 1"/>
    <property type="match status" value="1"/>
</dbReference>
<evidence type="ECO:0000256" key="1">
    <source>
        <dbReference type="ARBA" id="ARBA00004167"/>
    </source>
</evidence>
<feature type="region of interest" description="Disordered" evidence="6">
    <location>
        <begin position="441"/>
        <end position="476"/>
    </location>
</feature>
<dbReference type="GO" id="GO:0016020">
    <property type="term" value="C:membrane"/>
    <property type="evidence" value="ECO:0007669"/>
    <property type="project" value="UniProtKB-SubCell"/>
</dbReference>
<evidence type="ECO:0000313" key="8">
    <source>
        <dbReference type="EMBL" id="GAV66764.1"/>
    </source>
</evidence>
<keyword evidence="5" id="KW-0175">Coiled coil</keyword>
<proteinExistence type="predicted"/>
<feature type="domain" description="GTD-binding" evidence="7">
    <location>
        <begin position="622"/>
        <end position="720"/>
    </location>
</feature>
<evidence type="ECO:0000256" key="5">
    <source>
        <dbReference type="SAM" id="Coils"/>
    </source>
</evidence>
<dbReference type="Pfam" id="PF04576">
    <property type="entry name" value="Zein-binding"/>
    <property type="match status" value="1"/>
</dbReference>
<evidence type="ECO:0000256" key="3">
    <source>
        <dbReference type="ARBA" id="ARBA00022989"/>
    </source>
</evidence>
<dbReference type="InterPro" id="IPR007656">
    <property type="entry name" value="GTD-bd"/>
</dbReference>
<evidence type="ECO:0000256" key="2">
    <source>
        <dbReference type="ARBA" id="ARBA00022692"/>
    </source>
</evidence>
<evidence type="ECO:0000259" key="7">
    <source>
        <dbReference type="PROSITE" id="PS51775"/>
    </source>
</evidence>
<evidence type="ECO:0000313" key="9">
    <source>
        <dbReference type="Proteomes" id="UP000187406"/>
    </source>
</evidence>
<evidence type="ECO:0000256" key="6">
    <source>
        <dbReference type="SAM" id="MobiDB-lite"/>
    </source>
</evidence>
<feature type="coiled-coil region" evidence="5">
    <location>
        <begin position="678"/>
        <end position="722"/>
    </location>
</feature>
<dbReference type="GO" id="GO:0080115">
    <property type="term" value="F:myosin XI tail binding"/>
    <property type="evidence" value="ECO:0007669"/>
    <property type="project" value="UniProtKB-ARBA"/>
</dbReference>
<keyword evidence="4" id="KW-0472">Membrane</keyword>
<reference evidence="9" key="1">
    <citation type="submission" date="2016-04" db="EMBL/GenBank/DDBJ databases">
        <title>Cephalotus genome sequencing.</title>
        <authorList>
            <person name="Fukushima K."/>
            <person name="Hasebe M."/>
            <person name="Fang X."/>
        </authorList>
    </citation>
    <scope>NUCLEOTIDE SEQUENCE [LARGE SCALE GENOMIC DNA]</scope>
    <source>
        <strain evidence="9">cv. St1</strain>
    </source>
</reference>
<dbReference type="InParanoid" id="A0A1Q3BFY1"/>
<gene>
    <name evidence="8" type="ORF">CFOL_v3_10274</name>
</gene>
<dbReference type="PROSITE" id="PS51775">
    <property type="entry name" value="GTD_BINDING"/>
    <property type="match status" value="1"/>
</dbReference>
<dbReference type="EMBL" id="BDDD01000502">
    <property type="protein sequence ID" value="GAV66764.1"/>
    <property type="molecule type" value="Genomic_DNA"/>
</dbReference>
<protein>
    <submittedName>
        <fullName evidence="8">Zein-binding domain-containing protein</fullName>
    </submittedName>
</protein>